<reference evidence="3" key="1">
    <citation type="submission" date="2021-01" db="EMBL/GenBank/DDBJ databases">
        <authorList>
            <person name="Li R."/>
            <person name="Bekaert M."/>
        </authorList>
    </citation>
    <scope>NUCLEOTIDE SEQUENCE</scope>
    <source>
        <strain evidence="3">Farmed</strain>
    </source>
</reference>
<dbReference type="Pfam" id="PF13873">
    <property type="entry name" value="Myb_DNA-bind_5"/>
    <property type="match status" value="1"/>
</dbReference>
<proteinExistence type="predicted"/>
<evidence type="ECO:0000256" key="1">
    <source>
        <dbReference type="SAM" id="MobiDB-lite"/>
    </source>
</evidence>
<feature type="domain" description="Myb/SANT-like DNA-binding" evidence="2">
    <location>
        <begin position="5"/>
        <end position="78"/>
    </location>
</feature>
<gene>
    <name evidence="3" type="ORF">SPHA_42364</name>
</gene>
<comment type="caution">
    <text evidence="3">The sequence shown here is derived from an EMBL/GenBank/DDBJ whole genome shotgun (WGS) entry which is preliminary data.</text>
</comment>
<feature type="region of interest" description="Disordered" evidence="1">
    <location>
        <begin position="84"/>
        <end position="113"/>
    </location>
</feature>
<evidence type="ECO:0000313" key="3">
    <source>
        <dbReference type="EMBL" id="CAE1280499.1"/>
    </source>
</evidence>
<evidence type="ECO:0000259" key="2">
    <source>
        <dbReference type="Pfam" id="PF13873"/>
    </source>
</evidence>
<feature type="compositionally biased region" description="Basic and acidic residues" evidence="1">
    <location>
        <begin position="393"/>
        <end position="405"/>
    </location>
</feature>
<evidence type="ECO:0000313" key="4">
    <source>
        <dbReference type="Proteomes" id="UP000597762"/>
    </source>
</evidence>
<dbReference type="PANTHER" id="PTHR21411:SF0">
    <property type="entry name" value="REGULATORY PROTEIN ZESTE"/>
    <property type="match status" value="1"/>
</dbReference>
<accession>A0A812CWR9</accession>
<protein>
    <recommendedName>
        <fullName evidence="2">Myb/SANT-like DNA-binding domain-containing protein</fullName>
    </recommendedName>
</protein>
<dbReference type="Proteomes" id="UP000597762">
    <property type="component" value="Unassembled WGS sequence"/>
</dbReference>
<dbReference type="PANTHER" id="PTHR21411">
    <property type="entry name" value="APONTIC"/>
    <property type="match status" value="1"/>
</dbReference>
<feature type="compositionally biased region" description="Polar residues" evidence="1">
    <location>
        <begin position="188"/>
        <end position="213"/>
    </location>
</feature>
<organism evidence="3 4">
    <name type="scientific">Acanthosepion pharaonis</name>
    <name type="common">Pharaoh cuttlefish</name>
    <name type="synonym">Sepia pharaonis</name>
    <dbReference type="NCBI Taxonomy" id="158019"/>
    <lineage>
        <taxon>Eukaryota</taxon>
        <taxon>Metazoa</taxon>
        <taxon>Spiralia</taxon>
        <taxon>Lophotrochozoa</taxon>
        <taxon>Mollusca</taxon>
        <taxon>Cephalopoda</taxon>
        <taxon>Coleoidea</taxon>
        <taxon>Decapodiformes</taxon>
        <taxon>Sepiida</taxon>
        <taxon>Sepiina</taxon>
        <taxon>Sepiidae</taxon>
        <taxon>Acanthosepion</taxon>
    </lineage>
</organism>
<feature type="compositionally biased region" description="Polar residues" evidence="1">
    <location>
        <begin position="406"/>
        <end position="444"/>
    </location>
</feature>
<feature type="region of interest" description="Disordered" evidence="1">
    <location>
        <begin position="381"/>
        <end position="456"/>
    </location>
</feature>
<feature type="compositionally biased region" description="Basic residues" evidence="1">
    <location>
        <begin position="226"/>
        <end position="235"/>
    </location>
</feature>
<dbReference type="EMBL" id="CAHIKZ030002068">
    <property type="protein sequence ID" value="CAE1280499.1"/>
    <property type="molecule type" value="Genomic_DNA"/>
</dbReference>
<dbReference type="InterPro" id="IPR028002">
    <property type="entry name" value="Myb_DNA-bind_5"/>
</dbReference>
<name>A0A812CWR9_ACAPH</name>
<dbReference type="AlphaFoldDB" id="A0A812CWR9"/>
<feature type="region of interest" description="Disordered" evidence="1">
    <location>
        <begin position="187"/>
        <end position="264"/>
    </location>
</feature>
<dbReference type="OrthoDB" id="6135369at2759"/>
<sequence length="480" mass="52466">MSTRRSANFTHHEKQVLLSLMQEYRHIVEDRHTDGVTVREKNSAWITLTNKYNAENDVSARSVKQLRQCWKNLKSRSRVDFLRVPGEAGSNDSGTLTLVPPGGTSSSSNIGSGGSGSALTLLTVGGMSNSASTNEVSGSSPSNNTSSIDNAGTIILNNILTNNSNNINYNNISNNINSIRSTNGISTGDLSSHSGSPGLTDFSQSLPPTTAVANRQRPEPKTSSSNKKRKKKTPNNRKNIGPTATVSVEDGIDEEVTEVSRTRRKSRPSLVHLDYDKNGVLEDEENVAEVERPRRKIRPSVMHLDYDVSTTVDDDDDDDDDDVGAAVVADEDVSERLQVSVGYPHDSAVVVSQQGHSQEPEDVYPTDTLAVVSVSGSADRIHFNNHASSPDPDDIHHHQQSHEVNLHSQPQTDYRLSQHNPTSPHHLQIQPSAFQPTPLTANSNHLEDGLNHATGSGPDIKVFDSIRGMINYEYFFFFLS</sequence>
<keyword evidence="4" id="KW-1185">Reference proteome</keyword>